<evidence type="ECO:0000256" key="11">
    <source>
        <dbReference type="PIRSR" id="PIRSR602403-1"/>
    </source>
</evidence>
<evidence type="ECO:0000256" key="6">
    <source>
        <dbReference type="ARBA" id="ARBA00022723"/>
    </source>
</evidence>
<dbReference type="EMBL" id="JAEPQZ010000002">
    <property type="protein sequence ID" value="KAG2184581.1"/>
    <property type="molecule type" value="Genomic_DNA"/>
</dbReference>
<evidence type="ECO:0000313" key="14">
    <source>
        <dbReference type="Proteomes" id="UP000654370"/>
    </source>
</evidence>
<reference evidence="13" key="1">
    <citation type="submission" date="2020-12" db="EMBL/GenBank/DDBJ databases">
        <title>Metabolic potential, ecology and presence of endohyphal bacteria is reflected in genomic diversity of Mucoromycotina.</title>
        <authorList>
            <person name="Muszewska A."/>
            <person name="Okrasinska A."/>
            <person name="Steczkiewicz K."/>
            <person name="Drgas O."/>
            <person name="Orlowska M."/>
            <person name="Perlinska-Lenart U."/>
            <person name="Aleksandrzak-Piekarczyk T."/>
            <person name="Szatraj K."/>
            <person name="Zielenkiewicz U."/>
            <person name="Pilsyk S."/>
            <person name="Malc E."/>
            <person name="Mieczkowski P."/>
            <person name="Kruszewska J.S."/>
            <person name="Biernat P."/>
            <person name="Pawlowska J."/>
        </authorList>
    </citation>
    <scope>NUCLEOTIDE SEQUENCE</scope>
    <source>
        <strain evidence="13">WA0000067209</strain>
    </source>
</reference>
<dbReference type="SUPFAM" id="SSF48264">
    <property type="entry name" value="Cytochrome P450"/>
    <property type="match status" value="1"/>
</dbReference>
<dbReference type="PANTHER" id="PTHR46206:SF5">
    <property type="entry name" value="P450, PUTATIVE (EUROFUNG)-RELATED"/>
    <property type="match status" value="1"/>
</dbReference>
<evidence type="ECO:0000256" key="10">
    <source>
        <dbReference type="ARBA" id="ARBA00023136"/>
    </source>
</evidence>
<dbReference type="PRINTS" id="PR00465">
    <property type="entry name" value="EP450IV"/>
</dbReference>
<dbReference type="GO" id="GO:0004497">
    <property type="term" value="F:monooxygenase activity"/>
    <property type="evidence" value="ECO:0007669"/>
    <property type="project" value="UniProtKB-KW"/>
</dbReference>
<dbReference type="InterPro" id="IPR001128">
    <property type="entry name" value="Cyt_P450"/>
</dbReference>
<comment type="similarity">
    <text evidence="3 12">Belongs to the cytochrome P450 family.</text>
</comment>
<dbReference type="OrthoDB" id="1844152at2759"/>
<dbReference type="AlphaFoldDB" id="A0A8H7UG71"/>
<evidence type="ECO:0000256" key="12">
    <source>
        <dbReference type="RuleBase" id="RU000461"/>
    </source>
</evidence>
<dbReference type="PROSITE" id="PS00086">
    <property type="entry name" value="CYTOCHROME_P450"/>
    <property type="match status" value="1"/>
</dbReference>
<dbReference type="Proteomes" id="UP000654370">
    <property type="component" value="Unassembled WGS sequence"/>
</dbReference>
<evidence type="ECO:0000256" key="1">
    <source>
        <dbReference type="ARBA" id="ARBA00001971"/>
    </source>
</evidence>
<keyword evidence="5" id="KW-0812">Transmembrane</keyword>
<organism evidence="13 14">
    <name type="scientific">Mortierella isabellina</name>
    <name type="common">Filamentous fungus</name>
    <name type="synonym">Umbelopsis isabellina</name>
    <dbReference type="NCBI Taxonomy" id="91625"/>
    <lineage>
        <taxon>Eukaryota</taxon>
        <taxon>Fungi</taxon>
        <taxon>Fungi incertae sedis</taxon>
        <taxon>Mucoromycota</taxon>
        <taxon>Mucoromycotina</taxon>
        <taxon>Umbelopsidomycetes</taxon>
        <taxon>Umbelopsidales</taxon>
        <taxon>Umbelopsidaceae</taxon>
        <taxon>Umbelopsis</taxon>
    </lineage>
</organism>
<dbReference type="PANTHER" id="PTHR46206">
    <property type="entry name" value="CYTOCHROME P450"/>
    <property type="match status" value="1"/>
</dbReference>
<comment type="caution">
    <text evidence="13">The sequence shown here is derived from an EMBL/GenBank/DDBJ whole genome shotgun (WGS) entry which is preliminary data.</text>
</comment>
<evidence type="ECO:0000256" key="5">
    <source>
        <dbReference type="ARBA" id="ARBA00022692"/>
    </source>
</evidence>
<dbReference type="Pfam" id="PF00067">
    <property type="entry name" value="p450"/>
    <property type="match status" value="1"/>
</dbReference>
<evidence type="ECO:0000256" key="8">
    <source>
        <dbReference type="ARBA" id="ARBA00023004"/>
    </source>
</evidence>
<evidence type="ECO:0000256" key="4">
    <source>
        <dbReference type="ARBA" id="ARBA00022617"/>
    </source>
</evidence>
<evidence type="ECO:0000256" key="2">
    <source>
        <dbReference type="ARBA" id="ARBA00004370"/>
    </source>
</evidence>
<proteinExistence type="inferred from homology"/>
<comment type="subcellular location">
    <subcellularLocation>
        <location evidence="2">Membrane</location>
    </subcellularLocation>
</comment>
<evidence type="ECO:0000313" key="13">
    <source>
        <dbReference type="EMBL" id="KAG2184581.1"/>
    </source>
</evidence>
<accession>A0A8H7UG71</accession>
<dbReference type="GO" id="GO:0005506">
    <property type="term" value="F:iron ion binding"/>
    <property type="evidence" value="ECO:0007669"/>
    <property type="project" value="InterPro"/>
</dbReference>
<evidence type="ECO:0000256" key="7">
    <source>
        <dbReference type="ARBA" id="ARBA00022989"/>
    </source>
</evidence>
<keyword evidence="14" id="KW-1185">Reference proteome</keyword>
<dbReference type="GO" id="GO:0016020">
    <property type="term" value="C:membrane"/>
    <property type="evidence" value="ECO:0007669"/>
    <property type="project" value="UniProtKB-SubCell"/>
</dbReference>
<dbReference type="Gene3D" id="1.10.630.10">
    <property type="entry name" value="Cytochrome P450"/>
    <property type="match status" value="1"/>
</dbReference>
<evidence type="ECO:0000256" key="9">
    <source>
        <dbReference type="ARBA" id="ARBA00023033"/>
    </source>
</evidence>
<keyword evidence="6 11" id="KW-0479">Metal-binding</keyword>
<dbReference type="GO" id="GO:0020037">
    <property type="term" value="F:heme binding"/>
    <property type="evidence" value="ECO:0007669"/>
    <property type="project" value="InterPro"/>
</dbReference>
<name>A0A8H7UG71_MORIS</name>
<comment type="cofactor">
    <cofactor evidence="1 11">
        <name>heme</name>
        <dbReference type="ChEBI" id="CHEBI:30413"/>
    </cofactor>
</comment>
<dbReference type="InterPro" id="IPR036396">
    <property type="entry name" value="Cyt_P450_sf"/>
</dbReference>
<feature type="binding site" description="axial binding residue" evidence="11">
    <location>
        <position position="491"/>
    </location>
    <ligand>
        <name>heme</name>
        <dbReference type="ChEBI" id="CHEBI:30413"/>
    </ligand>
    <ligandPart>
        <name>Fe</name>
        <dbReference type="ChEBI" id="CHEBI:18248"/>
    </ligandPart>
</feature>
<dbReference type="InterPro" id="IPR002403">
    <property type="entry name" value="Cyt_P450_E_grp-IV"/>
</dbReference>
<keyword evidence="10" id="KW-0472">Membrane</keyword>
<evidence type="ECO:0008006" key="15">
    <source>
        <dbReference type="Google" id="ProtNLM"/>
    </source>
</evidence>
<keyword evidence="8 11" id="KW-0408">Iron</keyword>
<keyword evidence="7" id="KW-1133">Transmembrane helix</keyword>
<dbReference type="GO" id="GO:0016705">
    <property type="term" value="F:oxidoreductase activity, acting on paired donors, with incorporation or reduction of molecular oxygen"/>
    <property type="evidence" value="ECO:0007669"/>
    <property type="project" value="InterPro"/>
</dbReference>
<gene>
    <name evidence="13" type="ORF">INT43_000490</name>
</gene>
<dbReference type="InterPro" id="IPR017972">
    <property type="entry name" value="Cyt_P450_CS"/>
</dbReference>
<protein>
    <recommendedName>
        <fullName evidence="15">Cytochrome P450</fullName>
    </recommendedName>
</protein>
<dbReference type="CDD" id="cd11041">
    <property type="entry name" value="CYP503A1-like"/>
    <property type="match status" value="1"/>
</dbReference>
<keyword evidence="12" id="KW-0560">Oxidoreductase</keyword>
<keyword evidence="4 11" id="KW-0349">Heme</keyword>
<evidence type="ECO:0000256" key="3">
    <source>
        <dbReference type="ARBA" id="ARBA00010617"/>
    </source>
</evidence>
<sequence length="537" mass="59955">MLPFDSLQLQYHQLNLPEMLEAIKSLEGANIAITSISIAVSTVLLYVLYPSKRPRPHNWVPVVPYTIPYIGNGLELGRDAKGFIDQCKSKYGPVFQILTMKSLSHFIVSKSYSYGRTMVVVTGRYAGECLKMGDDFLSFEEGLLDILPVARIIEVSYSKRKRQTGPEFDYTKNPLIRTIRNNFKTHQLATFQERVKHAVSMSIEQDVVFEPGNDYAVINMPFVQSMMVRISGLIFAGQAVGGNSELLEAMSEYSQSIFNASILYMIFPGVVADFITRHTMSVGRHIGIMMKVLTPVLAQLVEDEEKSGKKQPMDFMHMMLHTPNSRGKIPTAEETAFWLQDAAFASLHTTSLFTILALHNLSDRPDIQKLLRKEMDQTRDKMGEITLDTIKHMPIVDSFVRETLRLGGDFIGMNHKAMRDVILSNGVLIPKGTSVGMALNDAHLDPEVQNAFKRDIPLTEFDALRFIDEPSKKSTSVGPDLLVFGMGHHACPGRYLATHQIGYIVVRMLQEFDITACTANGARAINTLALVSGICAP</sequence>
<keyword evidence="9 12" id="KW-0503">Monooxygenase</keyword>